<dbReference type="EMBL" id="JACHHG010000001">
    <property type="protein sequence ID" value="MBB6096855.1"/>
    <property type="molecule type" value="Genomic_DNA"/>
</dbReference>
<comment type="caution">
    <text evidence="1">The sequence shown here is derived from an EMBL/GenBank/DDBJ whole genome shotgun (WGS) entry which is preliminary data.</text>
</comment>
<dbReference type="AlphaFoldDB" id="A0A841HYJ5"/>
<evidence type="ECO:0000313" key="2">
    <source>
        <dbReference type="Proteomes" id="UP000569951"/>
    </source>
</evidence>
<dbReference type="RefSeq" id="WP_183983701.1">
    <property type="nucleotide sequence ID" value="NZ_JACHHG010000001.1"/>
</dbReference>
<sequence>MSEYDLQCADHNRQTSFRCPATRLAQRDHRLARLNAAIKDGILETLLQDCADQLGLFLSVYHHNRRLAHAAPGNCDGLAEHPYQDLNEHELLRALGTERSCTRPASAETALEEALKRPRGTVFWLSETGRVRRRFNLAGFLDRLEFEFFAQRCPDHPGMLYTFSLADDGALLSRRAAVPQTNTRTRPELR</sequence>
<keyword evidence="2" id="KW-1185">Reference proteome</keyword>
<reference evidence="1 2" key="1">
    <citation type="submission" date="2020-08" db="EMBL/GenBank/DDBJ databases">
        <title>Genomic Encyclopedia of Type Strains, Phase IV (KMG-IV): sequencing the most valuable type-strain genomes for metagenomic binning, comparative biology and taxonomic classification.</title>
        <authorList>
            <person name="Goeker M."/>
        </authorList>
    </citation>
    <scope>NUCLEOTIDE SEQUENCE [LARGE SCALE GENOMIC DNA]</scope>
    <source>
        <strain evidence="1 2">DSM 21458</strain>
    </source>
</reference>
<name>A0A841HYJ5_9DEIO</name>
<protein>
    <submittedName>
        <fullName evidence="1">Uncharacterized protein</fullName>
    </submittedName>
</protein>
<gene>
    <name evidence="1" type="ORF">HNR42_000267</name>
</gene>
<organism evidence="1 2">
    <name type="scientific">Deinobacterium chartae</name>
    <dbReference type="NCBI Taxonomy" id="521158"/>
    <lineage>
        <taxon>Bacteria</taxon>
        <taxon>Thermotogati</taxon>
        <taxon>Deinococcota</taxon>
        <taxon>Deinococci</taxon>
        <taxon>Deinococcales</taxon>
        <taxon>Deinococcaceae</taxon>
        <taxon>Deinobacterium</taxon>
    </lineage>
</organism>
<proteinExistence type="predicted"/>
<dbReference type="Proteomes" id="UP000569951">
    <property type="component" value="Unassembled WGS sequence"/>
</dbReference>
<evidence type="ECO:0000313" key="1">
    <source>
        <dbReference type="EMBL" id="MBB6096855.1"/>
    </source>
</evidence>
<accession>A0A841HYJ5</accession>